<accession>A0A918D152</accession>
<gene>
    <name evidence="2" type="ORF">GCM10007971_15160</name>
</gene>
<keyword evidence="1" id="KW-1133">Transmembrane helix</keyword>
<protein>
    <recommendedName>
        <fullName evidence="4">YesK-like protein</fullName>
    </recommendedName>
</protein>
<keyword evidence="1" id="KW-0812">Transmembrane</keyword>
<evidence type="ECO:0000313" key="2">
    <source>
        <dbReference type="EMBL" id="GGN55901.1"/>
    </source>
</evidence>
<reference evidence="2" key="1">
    <citation type="journal article" date="2014" name="Int. J. Syst. Evol. Microbiol.">
        <title>Complete genome sequence of Corynebacterium casei LMG S-19264T (=DSM 44701T), isolated from a smear-ripened cheese.</title>
        <authorList>
            <consortium name="US DOE Joint Genome Institute (JGI-PGF)"/>
            <person name="Walter F."/>
            <person name="Albersmeier A."/>
            <person name="Kalinowski J."/>
            <person name="Ruckert C."/>
        </authorList>
    </citation>
    <scope>NUCLEOTIDE SEQUENCE</scope>
    <source>
        <strain evidence="2">JCM 17251</strain>
    </source>
</reference>
<evidence type="ECO:0000256" key="1">
    <source>
        <dbReference type="SAM" id="Phobius"/>
    </source>
</evidence>
<keyword evidence="1" id="KW-0472">Membrane</keyword>
<name>A0A918D152_9BACI</name>
<evidence type="ECO:0008006" key="4">
    <source>
        <dbReference type="Google" id="ProtNLM"/>
    </source>
</evidence>
<feature type="transmembrane region" description="Helical" evidence="1">
    <location>
        <begin position="55"/>
        <end position="78"/>
    </location>
</feature>
<keyword evidence="3" id="KW-1185">Reference proteome</keyword>
<dbReference type="Proteomes" id="UP000624041">
    <property type="component" value="Unassembled WGS sequence"/>
</dbReference>
<proteinExistence type="predicted"/>
<feature type="transmembrane region" description="Helical" evidence="1">
    <location>
        <begin position="29"/>
        <end position="49"/>
    </location>
</feature>
<dbReference type="Pfam" id="PF14150">
    <property type="entry name" value="YesK"/>
    <property type="match status" value="1"/>
</dbReference>
<dbReference type="RefSeq" id="WP_188856679.1">
    <property type="nucleotide sequence ID" value="NZ_BMOS01000008.1"/>
</dbReference>
<dbReference type="EMBL" id="BMOS01000008">
    <property type="protein sequence ID" value="GGN55901.1"/>
    <property type="molecule type" value="Genomic_DNA"/>
</dbReference>
<organism evidence="2 3">
    <name type="scientific">Oceanobacillus indicireducens</name>
    <dbReference type="NCBI Taxonomy" id="1004261"/>
    <lineage>
        <taxon>Bacteria</taxon>
        <taxon>Bacillati</taxon>
        <taxon>Bacillota</taxon>
        <taxon>Bacilli</taxon>
        <taxon>Bacillales</taxon>
        <taxon>Bacillaceae</taxon>
        <taxon>Oceanobacillus</taxon>
    </lineage>
</organism>
<reference evidence="2" key="2">
    <citation type="submission" date="2020-09" db="EMBL/GenBank/DDBJ databases">
        <authorList>
            <person name="Sun Q."/>
            <person name="Ohkuma M."/>
        </authorList>
    </citation>
    <scope>NUCLEOTIDE SEQUENCE</scope>
    <source>
        <strain evidence="2">JCM 17251</strain>
    </source>
</reference>
<sequence length="84" mass="9204">MWSLVALTLFFMIAAILLSFIPKGLGKKILFPIAFVFVSIILFFTSFLIGRWEGMGLGAVSVSLFVASIIALPAIVLLNKKENQ</sequence>
<evidence type="ECO:0000313" key="3">
    <source>
        <dbReference type="Proteomes" id="UP000624041"/>
    </source>
</evidence>
<feature type="transmembrane region" description="Helical" evidence="1">
    <location>
        <begin position="6"/>
        <end position="22"/>
    </location>
</feature>
<dbReference type="AlphaFoldDB" id="A0A918D152"/>
<comment type="caution">
    <text evidence="2">The sequence shown here is derived from an EMBL/GenBank/DDBJ whole genome shotgun (WGS) entry which is preliminary data.</text>
</comment>
<dbReference type="InterPro" id="IPR025434">
    <property type="entry name" value="YesK-like"/>
</dbReference>